<keyword evidence="2" id="KW-1185">Reference proteome</keyword>
<gene>
    <name evidence="1" type="ORF">ILYODFUR_036462</name>
</gene>
<evidence type="ECO:0000313" key="2">
    <source>
        <dbReference type="Proteomes" id="UP001482620"/>
    </source>
</evidence>
<dbReference type="Proteomes" id="UP001482620">
    <property type="component" value="Unassembled WGS sequence"/>
</dbReference>
<organism evidence="1 2">
    <name type="scientific">Ilyodon furcidens</name>
    <name type="common">goldbreast splitfin</name>
    <dbReference type="NCBI Taxonomy" id="33524"/>
    <lineage>
        <taxon>Eukaryota</taxon>
        <taxon>Metazoa</taxon>
        <taxon>Chordata</taxon>
        <taxon>Craniata</taxon>
        <taxon>Vertebrata</taxon>
        <taxon>Euteleostomi</taxon>
        <taxon>Actinopterygii</taxon>
        <taxon>Neopterygii</taxon>
        <taxon>Teleostei</taxon>
        <taxon>Neoteleostei</taxon>
        <taxon>Acanthomorphata</taxon>
        <taxon>Ovalentaria</taxon>
        <taxon>Atherinomorphae</taxon>
        <taxon>Cyprinodontiformes</taxon>
        <taxon>Goodeidae</taxon>
        <taxon>Ilyodon</taxon>
    </lineage>
</organism>
<accession>A0ABV0VK23</accession>
<proteinExistence type="predicted"/>
<name>A0ABV0VK23_9TELE</name>
<evidence type="ECO:0000313" key="1">
    <source>
        <dbReference type="EMBL" id="MEQ2257611.1"/>
    </source>
</evidence>
<dbReference type="EMBL" id="JAHRIQ010111698">
    <property type="protein sequence ID" value="MEQ2257611.1"/>
    <property type="molecule type" value="Genomic_DNA"/>
</dbReference>
<comment type="caution">
    <text evidence="1">The sequence shown here is derived from an EMBL/GenBank/DDBJ whole genome shotgun (WGS) entry which is preliminary data.</text>
</comment>
<reference evidence="1 2" key="1">
    <citation type="submission" date="2021-06" db="EMBL/GenBank/DDBJ databases">
        <authorList>
            <person name="Palmer J.M."/>
        </authorList>
    </citation>
    <scope>NUCLEOTIDE SEQUENCE [LARGE SCALE GENOMIC DNA]</scope>
    <source>
        <strain evidence="2">if_2019</strain>
        <tissue evidence="1">Muscle</tissue>
    </source>
</reference>
<protein>
    <submittedName>
        <fullName evidence="1">Uncharacterized protein</fullName>
    </submittedName>
</protein>
<sequence>MPFKHAVFPTHLLHSGRSYTPMHSNISLRLHSKILQGQLINLVSLTLPSPEVDHCVASPDGFTAVFNSSDHRLTKNLPFGKLVAAFKHFRDVSRSVHLTIE</sequence>